<name>A0ABQ1DRY9_PSECI</name>
<dbReference type="EMBL" id="BLWA01000011">
    <property type="protein sequence ID" value="GFM93597.1"/>
    <property type="molecule type" value="Genomic_DNA"/>
</dbReference>
<evidence type="ECO:0000313" key="2">
    <source>
        <dbReference type="Proteomes" id="UP000614982"/>
    </source>
</evidence>
<protein>
    <submittedName>
        <fullName evidence="1">Uncharacterized protein</fullName>
    </submittedName>
</protein>
<dbReference type="Proteomes" id="UP000614982">
    <property type="component" value="Unassembled WGS sequence"/>
</dbReference>
<evidence type="ECO:0000313" key="1">
    <source>
        <dbReference type="EMBL" id="GFM93597.1"/>
    </source>
</evidence>
<gene>
    <name evidence="1" type="ORF">PSCICP_35690</name>
</gene>
<proteinExistence type="predicted"/>
<sequence>MRSTEAPLFPLRVSLVKQGAGTVAPSITTQQWSFVRFEAATAKLACNWVCNPPYALFLSHLM</sequence>
<reference evidence="1 2" key="1">
    <citation type="submission" date="2020-05" db="EMBL/GenBank/DDBJ databases">
        <title>Genetic diversity of Pseudomonas cichorii.</title>
        <authorList>
            <person name="Tani S."/>
            <person name="Yagi H."/>
            <person name="Hashimoto S."/>
            <person name="Iiyama K."/>
            <person name="Furuya N."/>
        </authorList>
    </citation>
    <scope>NUCLEOTIDE SEQUENCE [LARGE SCALE GENOMIC DNA]</scope>
    <source>
        <strain evidence="1 2">LMG 2162</strain>
    </source>
</reference>
<keyword evidence="2" id="KW-1185">Reference proteome</keyword>
<accession>A0ABQ1DRY9</accession>
<comment type="caution">
    <text evidence="1">The sequence shown here is derived from an EMBL/GenBank/DDBJ whole genome shotgun (WGS) entry which is preliminary data.</text>
</comment>
<organism evidence="1 2">
    <name type="scientific">Pseudomonas cichorii</name>
    <dbReference type="NCBI Taxonomy" id="36746"/>
    <lineage>
        <taxon>Bacteria</taxon>
        <taxon>Pseudomonadati</taxon>
        <taxon>Pseudomonadota</taxon>
        <taxon>Gammaproteobacteria</taxon>
        <taxon>Pseudomonadales</taxon>
        <taxon>Pseudomonadaceae</taxon>
        <taxon>Pseudomonas</taxon>
    </lineage>
</organism>